<dbReference type="EMBL" id="CP049934">
    <property type="protein sequence ID" value="QIM15160.1"/>
    <property type="molecule type" value="Genomic_DNA"/>
</dbReference>
<dbReference type="RefSeq" id="WP_166321096.1">
    <property type="nucleotide sequence ID" value="NZ_CP049934.1"/>
</dbReference>
<gene>
    <name evidence="1" type="ORF">G7067_06730</name>
</gene>
<protein>
    <submittedName>
        <fullName evidence="1">Uncharacterized protein</fullName>
    </submittedName>
</protein>
<dbReference type="KEGG" id="lins:G7067_06730"/>
<reference evidence="1 2" key="1">
    <citation type="submission" date="2020-03" db="EMBL/GenBank/DDBJ databases">
        <title>Leucobacter sp. nov., isolated from beetles.</title>
        <authorList>
            <person name="Hyun D.-W."/>
            <person name="Bae J.-W."/>
        </authorList>
    </citation>
    <scope>NUCLEOTIDE SEQUENCE [LARGE SCALE GENOMIC DNA]</scope>
    <source>
        <strain evidence="1 2">HDW9B</strain>
    </source>
</reference>
<sequence>MIASAPAIPVDALGSRIHPHHGIFAPVRGEDLELVARAEFPGGAGWIMLADLAERLGPRSRRELLTWIADSTA</sequence>
<organism evidence="1 2">
    <name type="scientific">Leucobacter insecticola</name>
    <dbReference type="NCBI Taxonomy" id="2714934"/>
    <lineage>
        <taxon>Bacteria</taxon>
        <taxon>Bacillati</taxon>
        <taxon>Actinomycetota</taxon>
        <taxon>Actinomycetes</taxon>
        <taxon>Micrococcales</taxon>
        <taxon>Microbacteriaceae</taxon>
        <taxon>Leucobacter</taxon>
    </lineage>
</organism>
<proteinExistence type="predicted"/>
<keyword evidence="2" id="KW-1185">Reference proteome</keyword>
<evidence type="ECO:0000313" key="1">
    <source>
        <dbReference type="EMBL" id="QIM15160.1"/>
    </source>
</evidence>
<name>A0A6G8FFK1_9MICO</name>
<dbReference type="AlphaFoldDB" id="A0A6G8FFK1"/>
<dbReference type="Proteomes" id="UP000501387">
    <property type="component" value="Chromosome"/>
</dbReference>
<accession>A0A6G8FFK1</accession>
<evidence type="ECO:0000313" key="2">
    <source>
        <dbReference type="Proteomes" id="UP000501387"/>
    </source>
</evidence>